<reference evidence="3 4" key="1">
    <citation type="submission" date="2020-04" db="EMBL/GenBank/DDBJ databases">
        <title>Paraburkholderia sp. G-4-1-8 isolated from soil.</title>
        <authorList>
            <person name="Dahal R.H."/>
        </authorList>
    </citation>
    <scope>NUCLEOTIDE SEQUENCE [LARGE SCALE GENOMIC DNA]</scope>
    <source>
        <strain evidence="3 4">G-4-1-8</strain>
    </source>
</reference>
<proteinExistence type="predicted"/>
<comment type="caution">
    <text evidence="3">The sequence shown here is derived from an EMBL/GenBank/DDBJ whole genome shotgun (WGS) entry which is preliminary data.</text>
</comment>
<dbReference type="RefSeq" id="WP_169501121.1">
    <property type="nucleotide sequence ID" value="NZ_JABBFZ010000027.1"/>
</dbReference>
<evidence type="ECO:0000256" key="1">
    <source>
        <dbReference type="SAM" id="MobiDB-lite"/>
    </source>
</evidence>
<dbReference type="NCBIfam" id="TIGR01555">
    <property type="entry name" value="phge_rel_HI1409"/>
    <property type="match status" value="1"/>
</dbReference>
<dbReference type="AlphaFoldDB" id="A0A7Y0A1S4"/>
<gene>
    <name evidence="3" type="ORF">HHL14_29445</name>
</gene>
<accession>A0A7Y0A1S4</accession>
<dbReference type="Pfam" id="PF06381">
    <property type="entry name" value="Phage_portal_3"/>
    <property type="match status" value="1"/>
</dbReference>
<feature type="region of interest" description="Disordered" evidence="1">
    <location>
        <begin position="438"/>
        <end position="468"/>
    </location>
</feature>
<evidence type="ECO:0000259" key="2">
    <source>
        <dbReference type="Pfam" id="PF06381"/>
    </source>
</evidence>
<protein>
    <submittedName>
        <fullName evidence="3">DUF1073 domain-containing protein</fullName>
    </submittedName>
</protein>
<keyword evidence="4" id="KW-1185">Reference proteome</keyword>
<dbReference type="EMBL" id="JABBFZ010000027">
    <property type="protein sequence ID" value="NML34935.1"/>
    <property type="molecule type" value="Genomic_DNA"/>
</dbReference>
<dbReference type="InterPro" id="IPR006445">
    <property type="entry name" value="Phage-assoc_HI1409"/>
</dbReference>
<evidence type="ECO:0000313" key="3">
    <source>
        <dbReference type="EMBL" id="NML34935.1"/>
    </source>
</evidence>
<feature type="domain" description="Anti-CBASS protein Acb1-like N-terminal" evidence="2">
    <location>
        <begin position="52"/>
        <end position="405"/>
    </location>
</feature>
<organism evidence="3 4">
    <name type="scientific">Paraburkholderia antibiotica</name>
    <dbReference type="NCBI Taxonomy" id="2728839"/>
    <lineage>
        <taxon>Bacteria</taxon>
        <taxon>Pseudomonadati</taxon>
        <taxon>Pseudomonadota</taxon>
        <taxon>Betaproteobacteria</taxon>
        <taxon>Burkholderiales</taxon>
        <taxon>Burkholderiaceae</taxon>
        <taxon>Paraburkholderia</taxon>
    </lineage>
</organism>
<evidence type="ECO:0000313" key="4">
    <source>
        <dbReference type="Proteomes" id="UP000583127"/>
    </source>
</evidence>
<name>A0A7Y0A1S4_9BURK</name>
<dbReference type="Proteomes" id="UP000583127">
    <property type="component" value="Unassembled WGS sequence"/>
</dbReference>
<sequence length="481" mass="53174">MAKSRRTQQAGVTVARTNDSFVNATANLGWGTNNQSSASQYALSYQSRNRINLEAAYRGSWVVRAAVDAMPEDMTRCGIEMSGLEPEDISLIERDMMRLAIWDALCDDGKWANLYGGCLAVMLIDGQDFATPLRVESIGKDQFKGLLILDRWMVSPPVGEVVKEFGPDMGKPVYYNVIADYAAIPKAKIHYSRVIRLDGMDLPFYQRVSENGWGLSVLEPMWDRLIAFDSASVGAGQLIYKAHLRTMTIEGLRDIIAMGGPALAGLKAQMEFTRFAQTNEGMTLVDAKDKFEAHTYAFSGLSDMLTQFAQQLCGALSMPFTRLFGQSPTGLNATGEGEMKQWHEKVKQNQERRLRNPLHRLLSVMSMSTLGKPLPDDFSFEFRNLQEMSEKEKSEIAKSTVDAVTAAVDANLLTVSGGMKELKASAPVTGMFGNISDDDIAEAEEQEKNAPPPGEMDLPDVSKLTGDSGSALDWLKRFRRK</sequence>
<dbReference type="InterPro" id="IPR024459">
    <property type="entry name" value="Acb1-like_N"/>
</dbReference>